<dbReference type="Proteomes" id="UP001199525">
    <property type="component" value="Unassembled WGS sequence"/>
</dbReference>
<evidence type="ECO:0000313" key="2">
    <source>
        <dbReference type="Proteomes" id="UP001199525"/>
    </source>
</evidence>
<name>A0ABS8IPE4_9NOSO</name>
<comment type="caution">
    <text evidence="1">The sequence shown here is derived from an EMBL/GenBank/DDBJ whole genome shotgun (WGS) entry which is preliminary data.</text>
</comment>
<keyword evidence="2" id="KW-1185">Reference proteome</keyword>
<protein>
    <submittedName>
        <fullName evidence="1">Uncharacterized protein</fullName>
    </submittedName>
</protein>
<accession>A0ABS8IPE4</accession>
<proteinExistence type="predicted"/>
<gene>
    <name evidence="1" type="ORF">LC586_40005</name>
</gene>
<organism evidence="1 2">
    <name type="scientific">Nostoc favosum CHAB5714</name>
    <dbReference type="NCBI Taxonomy" id="2780399"/>
    <lineage>
        <taxon>Bacteria</taxon>
        <taxon>Bacillati</taxon>
        <taxon>Cyanobacteriota</taxon>
        <taxon>Cyanophyceae</taxon>
        <taxon>Nostocales</taxon>
        <taxon>Nostocaceae</taxon>
        <taxon>Nostoc</taxon>
        <taxon>Nostoc favosum</taxon>
    </lineage>
</organism>
<dbReference type="RefSeq" id="WP_229491278.1">
    <property type="nucleotide sequence ID" value="NZ_JAIVFQ010000211.1"/>
</dbReference>
<evidence type="ECO:0000313" key="1">
    <source>
        <dbReference type="EMBL" id="MCC5605128.1"/>
    </source>
</evidence>
<sequence length="120" mass="13874">MLPFSSAASQWLKPLLERFEAQRLQQLKNLNNQFLIIAPNHKSRHLKPVSTRFIYNVVKKVCLRTINAQCNIKTLRITAAVMFADRAGGGILEWMGWGEQQAFFYSWGDREVINPMQSYS</sequence>
<dbReference type="EMBL" id="JAIVFQ010000211">
    <property type="protein sequence ID" value="MCC5605128.1"/>
    <property type="molecule type" value="Genomic_DNA"/>
</dbReference>
<reference evidence="1 2" key="1">
    <citation type="journal article" date="2021" name="Microorganisms">
        <title>Genome Evolution of Filamentous Cyanobacterium Nostoc Species: From Facultative Symbiosis to Free Living.</title>
        <authorList>
            <person name="Huo D."/>
            <person name="Li H."/>
            <person name="Cai F."/>
            <person name="Guo X."/>
            <person name="Qiao Z."/>
            <person name="Wang W."/>
            <person name="Yu G."/>
            <person name="Li R."/>
        </authorList>
    </citation>
    <scope>NUCLEOTIDE SEQUENCE [LARGE SCALE GENOMIC DNA]</scope>
    <source>
        <strain evidence="1 2">CHAB 5714</strain>
    </source>
</reference>